<sequence>MTDSPAPQTDTDAAPQEVAEQAHPWAELTPEHFSLLRLAALPTDRHTGARPLRFLQLGRVERLGTQYSLLRLTLQLPGQRVRKEQNIFEVWANHEQRTVRFGPDTGLLVQPENRGLGRFILAQGIAWARQHFAHYQVENTTLASKDAFSDEARARRDHCLQAQGFVVEYLDPLKIKAQCSAPRVSSLHADWHTEKVQIIELLDAASMLQQADHTLREHEVKARKLEERIEVFKREDGGLRFTITCLVAFCVFQAGLLIWIATH</sequence>
<dbReference type="AlphaFoldDB" id="A0A4T1ZRK0"/>
<keyword evidence="3" id="KW-1133">Transmembrane helix</keyword>
<reference evidence="4 5" key="1">
    <citation type="submission" date="2018-10" db="EMBL/GenBank/DDBJ databases">
        <title>Pseudomonas leptonychotis sp. nov., isolated from Weddell seals in Antarctica.</title>
        <authorList>
            <person name="Novakova D."/>
            <person name="Svec P."/>
            <person name="Kralova S."/>
            <person name="Kristofova L."/>
            <person name="Zeman M."/>
            <person name="Pantucek R."/>
            <person name="Maslanova I."/>
            <person name="Sedlacek I."/>
        </authorList>
    </citation>
    <scope>NUCLEOTIDE SEQUENCE [LARGE SCALE GENOMIC DNA]</scope>
    <source>
        <strain evidence="4 5">CCM 8849</strain>
    </source>
</reference>
<accession>A0A4T1ZRK0</accession>
<evidence type="ECO:0000313" key="5">
    <source>
        <dbReference type="Proteomes" id="UP000307541"/>
    </source>
</evidence>
<keyword evidence="3" id="KW-0812">Transmembrane</keyword>
<dbReference type="RefSeq" id="WP_136665931.1">
    <property type="nucleotide sequence ID" value="NZ_CP180477.1"/>
</dbReference>
<keyword evidence="1" id="KW-0175">Coiled coil</keyword>
<organism evidence="4 5">
    <name type="scientific">Pseudomonas leptonychotis</name>
    <dbReference type="NCBI Taxonomy" id="2448482"/>
    <lineage>
        <taxon>Bacteria</taxon>
        <taxon>Pseudomonadati</taxon>
        <taxon>Pseudomonadota</taxon>
        <taxon>Gammaproteobacteria</taxon>
        <taxon>Pseudomonadales</taxon>
        <taxon>Pseudomonadaceae</taxon>
        <taxon>Pseudomonas</taxon>
    </lineage>
</organism>
<dbReference type="OrthoDB" id="7009097at2"/>
<evidence type="ECO:0000256" key="1">
    <source>
        <dbReference type="SAM" id="Coils"/>
    </source>
</evidence>
<dbReference type="EMBL" id="RFLV01000005">
    <property type="protein sequence ID" value="TIH06820.1"/>
    <property type="molecule type" value="Genomic_DNA"/>
</dbReference>
<dbReference type="Proteomes" id="UP000307541">
    <property type="component" value="Unassembled WGS sequence"/>
</dbReference>
<evidence type="ECO:0000256" key="2">
    <source>
        <dbReference type="SAM" id="MobiDB-lite"/>
    </source>
</evidence>
<feature type="region of interest" description="Disordered" evidence="2">
    <location>
        <begin position="1"/>
        <end position="20"/>
    </location>
</feature>
<gene>
    <name evidence="4" type="ORF">D8779_18470</name>
</gene>
<feature type="compositionally biased region" description="Polar residues" evidence="2">
    <location>
        <begin position="1"/>
        <end position="11"/>
    </location>
</feature>
<protein>
    <submittedName>
        <fullName evidence="4">Uncharacterized protein</fullName>
    </submittedName>
</protein>
<feature type="coiled-coil region" evidence="1">
    <location>
        <begin position="208"/>
        <end position="235"/>
    </location>
</feature>
<feature type="transmembrane region" description="Helical" evidence="3">
    <location>
        <begin position="238"/>
        <end position="261"/>
    </location>
</feature>
<comment type="caution">
    <text evidence="4">The sequence shown here is derived from an EMBL/GenBank/DDBJ whole genome shotgun (WGS) entry which is preliminary data.</text>
</comment>
<evidence type="ECO:0000313" key="4">
    <source>
        <dbReference type="EMBL" id="TIH06820.1"/>
    </source>
</evidence>
<keyword evidence="3" id="KW-0472">Membrane</keyword>
<proteinExistence type="predicted"/>
<keyword evidence="5" id="KW-1185">Reference proteome</keyword>
<evidence type="ECO:0000256" key="3">
    <source>
        <dbReference type="SAM" id="Phobius"/>
    </source>
</evidence>
<name>A0A4T1ZRK0_9PSED</name>